<keyword evidence="1" id="KW-0472">Membrane</keyword>
<keyword evidence="1" id="KW-1133">Transmembrane helix</keyword>
<keyword evidence="1" id="KW-0812">Transmembrane</keyword>
<name>A0A2C9DXX8_UREP2</name>
<accession>A0A2C9DXX8</accession>
<protein>
    <submittedName>
        <fullName evidence="2">Uncharacterized protein</fullName>
    </submittedName>
</protein>
<organism evidence="2 3">
    <name type="scientific">Ureaplasma parvum serovar 3 (strain ATCC 27815 / 27 / NCTC 11736)</name>
    <dbReference type="NCBI Taxonomy" id="505682"/>
    <lineage>
        <taxon>Bacteria</taxon>
        <taxon>Bacillati</taxon>
        <taxon>Mycoplasmatota</taxon>
        <taxon>Mycoplasmoidales</taxon>
        <taxon>Mycoplasmoidaceae</taxon>
        <taxon>Ureaplasma</taxon>
    </lineage>
</organism>
<evidence type="ECO:0000313" key="3">
    <source>
        <dbReference type="Proteomes" id="UP000002162"/>
    </source>
</evidence>
<dbReference type="HOGENOM" id="CLU_435414_0_0_14"/>
<sequence>MIDKQKIKQLIQNPVYGFFDEFKKNLNSDLDHVILEQLKDQDNNIDKINHLVTDINNLKNDIKQRKKDEKIKQRTFCNILIAVCFVIIIGLFFLHFYLKNSKFIKNFKKYEIEKNNQINICNSQKNKYIYNVLSQINSYKISQEIFAKNGLYLMPEIQYENIKQTDLLISRNAKFVGFFGGLEVKFKSTDTFLVYYKEFSIKDVVTSGCIQISYRKGDQMVSETIVAHHKEPTPFVDLHSNFVHKTNYSPNFNFSTYAQTVNSRSKTIFSNLEFSKYYGLGIATQNLEFDTKMLEFFTPFSQENYENFAKYLKQDDITVPMFTKTATSLIIDDQLLKDNRKPFFINLLTNNSYVKTCDFLIDTDINADLQTNLNILKYELVKLFEKYILYLTTTSLSSVIAREWYINNDTYKIGDNYDYESYYYTNQNQLTPLSVSTKLFLKNQIAFVNDCEVIPFAELVNNQTRFGINKAQFNIKSYHVYNRVDNVPVYAHGRTHIVPVQYKEYIEYEYPFICLYVLKYKQLTEEIGLKYFTRPFNNILLTNFEDHSACSIDEILDFNDNESKNNSDNDFKIYLKELDTIVTNANLNKNEFSFLKDNDGYFITISNKIELDEETEQELSTWLRKVSL</sequence>
<proteinExistence type="predicted"/>
<dbReference type="Proteomes" id="UP000002162">
    <property type="component" value="Chromosome"/>
</dbReference>
<dbReference type="GeneID" id="29672357"/>
<reference evidence="2 3" key="1">
    <citation type="submission" date="2008-02" db="EMBL/GenBank/DDBJ databases">
        <title>Genome sequence of Ureaplasma parvum serovar 3.</title>
        <authorList>
            <person name="Methe B.A."/>
            <person name="Glass J."/>
            <person name="Waites K."/>
            <person name="Shrivastava S."/>
        </authorList>
    </citation>
    <scope>NUCLEOTIDE SEQUENCE [LARGE SCALE GENOMIC DNA]</scope>
    <source>
        <strain evidence="3">ATCC 27815 / 27 / NCTC 11736</strain>
    </source>
</reference>
<dbReference type="KEGG" id="upa:UPA3_0354"/>
<evidence type="ECO:0000256" key="1">
    <source>
        <dbReference type="SAM" id="Phobius"/>
    </source>
</evidence>
<evidence type="ECO:0000313" key="2">
    <source>
        <dbReference type="EMBL" id="ACA32710.1"/>
    </source>
</evidence>
<dbReference type="AlphaFoldDB" id="A0A2C9DXX8"/>
<dbReference type="RefSeq" id="WP_006689120.1">
    <property type="nucleotide sequence ID" value="NC_010503.1"/>
</dbReference>
<dbReference type="EMBL" id="CP000942">
    <property type="protein sequence ID" value="ACA32710.1"/>
    <property type="molecule type" value="Genomic_DNA"/>
</dbReference>
<feature type="transmembrane region" description="Helical" evidence="1">
    <location>
        <begin position="75"/>
        <end position="98"/>
    </location>
</feature>
<gene>
    <name evidence="2" type="ordered locus">UPA3_0354</name>
</gene>